<dbReference type="RefSeq" id="WP_236330984.1">
    <property type="nucleotide sequence ID" value="NZ_JAKIJS010000001.1"/>
</dbReference>
<keyword evidence="3" id="KW-1185">Reference proteome</keyword>
<dbReference type="Pfam" id="PF10517">
    <property type="entry name" value="DM13"/>
    <property type="match status" value="1"/>
</dbReference>
<reference evidence="2 3" key="1">
    <citation type="submission" date="2022-01" db="EMBL/GenBank/DDBJ databases">
        <title>Alkalihalobacillus sp. EGI L200015, a novel bacterium isolated from a salt lake sediment.</title>
        <authorList>
            <person name="Gao L."/>
            <person name="Fang B.-Z."/>
            <person name="Li W.-J."/>
        </authorList>
    </citation>
    <scope>NUCLEOTIDE SEQUENCE [LARGE SCALE GENOMIC DNA]</scope>
    <source>
        <strain evidence="2 3">KCTC 12718</strain>
    </source>
</reference>
<gene>
    <name evidence="2" type="ORF">L2716_01490</name>
</gene>
<dbReference type="Proteomes" id="UP001649381">
    <property type="component" value="Unassembled WGS sequence"/>
</dbReference>
<organism evidence="2 3">
    <name type="scientific">Pseudalkalibacillus berkeleyi</name>
    <dbReference type="NCBI Taxonomy" id="1069813"/>
    <lineage>
        <taxon>Bacteria</taxon>
        <taxon>Bacillati</taxon>
        <taxon>Bacillota</taxon>
        <taxon>Bacilli</taxon>
        <taxon>Bacillales</taxon>
        <taxon>Fictibacillaceae</taxon>
        <taxon>Pseudalkalibacillus</taxon>
    </lineage>
</organism>
<name>A0ABS9GXQ9_9BACL</name>
<accession>A0ABS9GXQ9</accession>
<proteinExistence type="predicted"/>
<dbReference type="EMBL" id="JAKIJS010000001">
    <property type="protein sequence ID" value="MCF6136383.1"/>
    <property type="molecule type" value="Genomic_DNA"/>
</dbReference>
<evidence type="ECO:0000259" key="1">
    <source>
        <dbReference type="PROSITE" id="PS51549"/>
    </source>
</evidence>
<comment type="caution">
    <text evidence="2">The sequence shown here is derived from an EMBL/GenBank/DDBJ whole genome shotgun (WGS) entry which is preliminary data.</text>
</comment>
<evidence type="ECO:0000313" key="3">
    <source>
        <dbReference type="Proteomes" id="UP001649381"/>
    </source>
</evidence>
<evidence type="ECO:0000313" key="2">
    <source>
        <dbReference type="EMBL" id="MCF6136383.1"/>
    </source>
</evidence>
<dbReference type="PROSITE" id="PS51549">
    <property type="entry name" value="DM13"/>
    <property type="match status" value="1"/>
</dbReference>
<protein>
    <submittedName>
        <fullName evidence="2">DM13 domain-containing protein</fullName>
    </submittedName>
</protein>
<sequence>MKKIIAGVIIVGLLGVGWWLGSPLFLDKEVNEDAPMSSEEMMSDENMKNEEMMDDQSDEMDGKMKEMMMYSGTFKDADEKHKASGMVKTVDGEDGLYLRFEGFEVTNGPDLYVYLTKEGQQTKEGIELGKLKGNKGNQNYKIPEGTDLEMYNQVVVWCKSFDEDFGYAMMVAN</sequence>
<dbReference type="InterPro" id="IPR019545">
    <property type="entry name" value="DM13_domain"/>
</dbReference>
<feature type="domain" description="DM13" evidence="1">
    <location>
        <begin position="72"/>
        <end position="171"/>
    </location>
</feature>